<sequence length="65" mass="7413">MKHTLYMSCCVFSVLSGNAEVSCVQMSAHWTCSELHNVWDKDTFFMILVCTIYNSHVVKSAFIMS</sequence>
<proteinExistence type="predicted"/>
<dbReference type="AlphaFoldDB" id="A0A0E9V5Q2"/>
<dbReference type="EMBL" id="GBXM01035989">
    <property type="protein sequence ID" value="JAH72588.1"/>
    <property type="molecule type" value="Transcribed_RNA"/>
</dbReference>
<reference evidence="1" key="1">
    <citation type="submission" date="2014-11" db="EMBL/GenBank/DDBJ databases">
        <authorList>
            <person name="Amaro Gonzalez C."/>
        </authorList>
    </citation>
    <scope>NUCLEOTIDE SEQUENCE</scope>
</reference>
<name>A0A0E9V5Q2_ANGAN</name>
<evidence type="ECO:0000313" key="1">
    <source>
        <dbReference type="EMBL" id="JAH72588.1"/>
    </source>
</evidence>
<organism evidence="1">
    <name type="scientific">Anguilla anguilla</name>
    <name type="common">European freshwater eel</name>
    <name type="synonym">Muraena anguilla</name>
    <dbReference type="NCBI Taxonomy" id="7936"/>
    <lineage>
        <taxon>Eukaryota</taxon>
        <taxon>Metazoa</taxon>
        <taxon>Chordata</taxon>
        <taxon>Craniata</taxon>
        <taxon>Vertebrata</taxon>
        <taxon>Euteleostomi</taxon>
        <taxon>Actinopterygii</taxon>
        <taxon>Neopterygii</taxon>
        <taxon>Teleostei</taxon>
        <taxon>Anguilliformes</taxon>
        <taxon>Anguillidae</taxon>
        <taxon>Anguilla</taxon>
    </lineage>
</organism>
<accession>A0A0E9V5Q2</accession>
<protein>
    <submittedName>
        <fullName evidence="1">Uncharacterized protein</fullName>
    </submittedName>
</protein>
<reference evidence="1" key="2">
    <citation type="journal article" date="2015" name="Fish Shellfish Immunol.">
        <title>Early steps in the European eel (Anguilla anguilla)-Vibrio vulnificus interaction in the gills: Role of the RtxA13 toxin.</title>
        <authorList>
            <person name="Callol A."/>
            <person name="Pajuelo D."/>
            <person name="Ebbesson L."/>
            <person name="Teles M."/>
            <person name="MacKenzie S."/>
            <person name="Amaro C."/>
        </authorList>
    </citation>
    <scope>NUCLEOTIDE SEQUENCE</scope>
</reference>